<feature type="region of interest" description="Disordered" evidence="1">
    <location>
        <begin position="1550"/>
        <end position="1575"/>
    </location>
</feature>
<dbReference type="PANTHER" id="PTHR47839">
    <property type="entry name" value="DOMAIN PROTEIN, PUTATIVE (AFU_ORTHOLOGUE AFUA_6G04830)-RELATED"/>
    <property type="match status" value="1"/>
</dbReference>
<feature type="domain" description="Sacsin/Nov" evidence="2">
    <location>
        <begin position="30"/>
        <end position="150"/>
    </location>
</feature>
<protein>
    <recommendedName>
        <fullName evidence="2">Sacsin/Nov domain-containing protein</fullName>
    </recommendedName>
</protein>
<dbReference type="Pfam" id="PF12449">
    <property type="entry name" value="DUF3684"/>
    <property type="match status" value="1"/>
</dbReference>
<evidence type="ECO:0000313" key="3">
    <source>
        <dbReference type="EMBL" id="WFD47204.1"/>
    </source>
</evidence>
<dbReference type="NCBIfam" id="NF047352">
    <property type="entry name" value="P_loop_sacsin"/>
    <property type="match status" value="1"/>
</dbReference>
<dbReference type="EMBL" id="CP046235">
    <property type="protein sequence ID" value="WFD47204.1"/>
    <property type="molecule type" value="Genomic_DNA"/>
</dbReference>
<dbReference type="InterPro" id="IPR036890">
    <property type="entry name" value="HATPase_C_sf"/>
</dbReference>
<feature type="region of interest" description="Disordered" evidence="1">
    <location>
        <begin position="1447"/>
        <end position="1526"/>
    </location>
</feature>
<name>A0ABY8ENV5_MALFU</name>
<gene>
    <name evidence="3" type="ORF">GLX27_001854</name>
</gene>
<evidence type="ECO:0000259" key="2">
    <source>
        <dbReference type="Pfam" id="PF25794"/>
    </source>
</evidence>
<organism evidence="3 4">
    <name type="scientific">Malassezia furfur</name>
    <name type="common">Pityriasis versicolor infection agent</name>
    <name type="synonym">Pityrosporum furfur</name>
    <dbReference type="NCBI Taxonomy" id="55194"/>
    <lineage>
        <taxon>Eukaryota</taxon>
        <taxon>Fungi</taxon>
        <taxon>Dikarya</taxon>
        <taxon>Basidiomycota</taxon>
        <taxon>Ustilaginomycotina</taxon>
        <taxon>Malasseziomycetes</taxon>
        <taxon>Malasseziales</taxon>
        <taxon>Malasseziaceae</taxon>
        <taxon>Malassezia</taxon>
    </lineage>
</organism>
<feature type="compositionally biased region" description="Pro residues" evidence="1">
    <location>
        <begin position="1560"/>
        <end position="1569"/>
    </location>
</feature>
<accession>A0ABY8ENV5</accession>
<reference evidence="3 4" key="1">
    <citation type="journal article" date="2020" name="Elife">
        <title>Loss of centromere function drives karyotype evolution in closely related Malassezia species.</title>
        <authorList>
            <person name="Sankaranarayanan S.R."/>
            <person name="Ianiri G."/>
            <person name="Coelho M.A."/>
            <person name="Reza M.H."/>
            <person name="Thimmappa B.C."/>
            <person name="Ganguly P."/>
            <person name="Vadnala R.N."/>
            <person name="Sun S."/>
            <person name="Siddharthan R."/>
            <person name="Tellgren-Roth C."/>
            <person name="Dawson T.L."/>
            <person name="Heitman J."/>
            <person name="Sanyal K."/>
        </authorList>
    </citation>
    <scope>NUCLEOTIDE SEQUENCE [LARGE SCALE GENOMIC DNA]</scope>
    <source>
        <strain evidence="3">CBS14141</strain>
    </source>
</reference>
<feature type="compositionally biased region" description="Pro residues" evidence="1">
    <location>
        <begin position="1485"/>
        <end position="1518"/>
    </location>
</feature>
<keyword evidence="4" id="KW-1185">Reference proteome</keyword>
<dbReference type="InterPro" id="IPR022155">
    <property type="entry name" value="DUF3684"/>
</dbReference>
<evidence type="ECO:0000256" key="1">
    <source>
        <dbReference type="SAM" id="MobiDB-lite"/>
    </source>
</evidence>
<dbReference type="Pfam" id="PF25794">
    <property type="entry name" value="SACS"/>
    <property type="match status" value="1"/>
</dbReference>
<sequence length="1770" mass="192892">MAQSLREAAQRALLDDGRPDEAITVNQRALIDKILARYSAEFTVFRELLQNADDAGATECELRFATNATVAHPHLAPATGVPSVPDVGAPLTQWTFRNNGKPFSHDDWHRLRRIAEGNPDPERIGAFGVGFYSLFSICEEPIVLSGDELMGFFWKGDALFTRRAQAPQTEVSSTGAPWTTFLMALREPTPFPESPLALCQFLATSLLFTAGVRRVALFLDDVELCRVSKEVGAPQPMSPSRHLSGVSPKKLLRVQSMHTSAVHIRLDVARLVLVEAAAQAERERPTLKNTLSAWSKSAGAGLTSMLSSALGRAPSKAAPSVASSSALDAAAQCALVPAALHLHVVSAVSSVSADASFAREIERSTKKQLPRTTPLQMVFMRKDELEASETPPPPSAHADLDVHVRRVFSGLMPALDAQGRVFIGFRTHQTTSFSGHLAARFIPTVERESLDFVDRYCARWNTELLAVAGYVARVTYEDEMQRLGAQWSDAARAQVLDAALHAMRFFSFRASSPSGRVHAALEEAFFACCTRPCISLASTQGVRSSDGVRMPNAMLAAFVTALPTLPAAHVEEAPGFVAQLTARNLVQEITMDDVFAELGGRALSVDEMVACLRWWVMVAEHPSYDASLRTRLVRNAMVSVPDEASSTPRIQALAEVDSVLQPARVPPSVPLPPTCLVYDVSRHLRVGDLRTVFGWPELSLPAWLAYMLTLDASPAASVRAAHGVTQSPANAERVVQTLAWAWGNLPKHEREQIAAQLADVACIPTRDGPRRPREAYFASVSLLADLPVVAFPTLAVKGNVEKLLVALGVRKHVEIQLLLDRLVAAGDWSHVDLVGYLAKHREMLTAHETERLTHTALFPAEGDASRRWRAAELYEPLDELRALGVPVLAWPGKPWRAASDDAKLLASLGLRRHPPLVDVLRRAAGDDDAQRAAALRYLLAHFSQVYADGYTRRVADRFAFVPARGGGRVAPADAYTDAAAATMGFAVADVAPLDALKLQLRAHPESAALVARLLAQPPPDEDAARRVFVFLASCRDLRAADLAKVRDAPVVPVRRRTGDAAQLVHAAPRDCYFWPTSGAPPAFQEVFDYIDFGPTAAVFLRACGVSDEPSTEELVAKLVADAPRFYALCGSTDAYLGMLRRVATELPTLSSGAVQALQRAPVLLGVRKAPGADDDDEAQQEYALRRPRDVVVVDDAHAHMLFATHVYAAPPDDVLEAQLYAPLGAPLLSTLVDESYAVARDVRTDTPRTRAVHATVLERTPLFLFEKRATARKEIVREFDWLKDALVVVEVGGRGVQLTRTLRHGDVEARDVQRCSAMAVLQRKQLVLHLASDLDVDWFEVALALSKFLLSKQPLQEVLLYMTVLSTPLRSLKRKGFHVDKMLAQQRPVADAPIRAPAAPPEPNWAAYTAELLQMFPEAEPAYVERLLRSFASEHVERASDVLLRNEYPRRTRTGAPAAPEAGRADVPDLPGTWDAPPEKAPSGAAPPPEKAPPGAAPPPPEKALVPTPPAPPTPGAQPPLDVSALQGASGGLFQHWKNRFTSTKLSSLANGTSSIQRHPQPPPTPTPAPDDAHVTPTANIRQHVQQAIQASRPEGSHVIQSQAQQREVRAAATSYCDVTGIHTDLRLAGQVAGMNVYTSVELDPSSTLQHNGEALQRLIEHVYLPIGRIFQLDVRCLNVFCDTKGPSIAFNRGGSLFLNLRYYLAWHDDDVRQGRLAAPLVSVYFSVAHELAHNLVADHNSEHEFYFSSIAEQHFLALAHYLAQLPRSA</sequence>
<evidence type="ECO:0000313" key="4">
    <source>
        <dbReference type="Proteomes" id="UP000818624"/>
    </source>
</evidence>
<dbReference type="Proteomes" id="UP000818624">
    <property type="component" value="Chromosome 2"/>
</dbReference>
<dbReference type="PANTHER" id="PTHR47839:SF1">
    <property type="entry name" value="DOMAIN PROTEIN, PUTATIVE (AFU_ORTHOLOGUE AFUA_6G04830)-RELATED"/>
    <property type="match status" value="1"/>
</dbReference>
<dbReference type="InterPro" id="IPR058210">
    <property type="entry name" value="SACS/Nov_dom"/>
</dbReference>
<proteinExistence type="predicted"/>
<dbReference type="SUPFAM" id="SSF55874">
    <property type="entry name" value="ATPase domain of HSP90 chaperone/DNA topoisomerase II/histidine kinase"/>
    <property type="match status" value="1"/>
</dbReference>
<dbReference type="Gene3D" id="3.30.565.10">
    <property type="entry name" value="Histidine kinase-like ATPase, C-terminal domain"/>
    <property type="match status" value="1"/>
</dbReference>